<proteinExistence type="predicted"/>
<dbReference type="AlphaFoldDB" id="A0A0B9GJW1"/>
<gene>
    <name evidence="1" type="ORF">RJ45_02835</name>
</gene>
<organism evidence="1 2">
    <name type="scientific">Photobacterium gaetbulicola</name>
    <dbReference type="NCBI Taxonomy" id="1295392"/>
    <lineage>
        <taxon>Bacteria</taxon>
        <taxon>Pseudomonadati</taxon>
        <taxon>Pseudomonadota</taxon>
        <taxon>Gammaproteobacteria</taxon>
        <taxon>Vibrionales</taxon>
        <taxon>Vibrionaceae</taxon>
        <taxon>Photobacterium</taxon>
    </lineage>
</organism>
<accession>A0A0B9GJW1</accession>
<name>A0A0B9GJW1_9GAMM</name>
<dbReference type="Proteomes" id="UP000031278">
    <property type="component" value="Unassembled WGS sequence"/>
</dbReference>
<dbReference type="EMBL" id="JWLZ01000024">
    <property type="protein sequence ID" value="KHT65085.1"/>
    <property type="molecule type" value="Genomic_DNA"/>
</dbReference>
<evidence type="ECO:0000313" key="1">
    <source>
        <dbReference type="EMBL" id="KHT65085.1"/>
    </source>
</evidence>
<protein>
    <submittedName>
        <fullName evidence="1">Uncharacterized protein</fullName>
    </submittedName>
</protein>
<sequence>MRFDTATLLVFIQGVLHTLVNAIYSCVCISPSDNLVSGSDKELDAIASDYNQLYICVGDMLGKPFRYWCEVTCARWKSHHQYRAEQVRTLLSLLSLTYLYFAKQVAASSLVCFYRYAPANAATSITNGTVSLGREHASKSNVTHVSIHPMSSNRRKMIAAFFVLNNSSLSSC</sequence>
<evidence type="ECO:0000313" key="2">
    <source>
        <dbReference type="Proteomes" id="UP000031278"/>
    </source>
</evidence>
<comment type="caution">
    <text evidence="1">The sequence shown here is derived from an EMBL/GenBank/DDBJ whole genome shotgun (WGS) entry which is preliminary data.</text>
</comment>
<dbReference type="RefSeq" id="WP_039457734.1">
    <property type="nucleotide sequence ID" value="NZ_JWLZ01000024.1"/>
</dbReference>
<dbReference type="PROSITE" id="PS51257">
    <property type="entry name" value="PROKAR_LIPOPROTEIN"/>
    <property type="match status" value="1"/>
</dbReference>
<reference evidence="1 2" key="1">
    <citation type="submission" date="2014-12" db="EMBL/GenBank/DDBJ databases">
        <title>Genome sequencing of Photobacterium gaetbulicola AD005a.</title>
        <authorList>
            <person name="Adrian T.G.S."/>
            <person name="Chan K.G."/>
        </authorList>
    </citation>
    <scope>NUCLEOTIDE SEQUENCE [LARGE SCALE GENOMIC DNA]</scope>
    <source>
        <strain evidence="1 2">AD005a</strain>
    </source>
</reference>